<keyword evidence="2" id="KW-0812">Transmembrane</keyword>
<feature type="domain" description="EGF-like" evidence="7">
    <location>
        <begin position="16"/>
        <end position="49"/>
    </location>
</feature>
<dbReference type="InterPro" id="IPR002859">
    <property type="entry name" value="PKD/REJ-like"/>
</dbReference>
<name>A0AAJ7W113_CEPCN</name>
<keyword evidence="8" id="KW-1185">Reference proteome</keyword>
<feature type="disulfide bond" evidence="6">
    <location>
        <begin position="193"/>
        <end position="202"/>
    </location>
</feature>
<evidence type="ECO:0000259" key="7">
    <source>
        <dbReference type="PROSITE" id="PS50026"/>
    </source>
</evidence>
<feature type="disulfide bond" evidence="6">
    <location>
        <begin position="39"/>
        <end position="48"/>
    </location>
</feature>
<dbReference type="GO" id="GO:0005886">
    <property type="term" value="C:plasma membrane"/>
    <property type="evidence" value="ECO:0007669"/>
    <property type="project" value="TreeGrafter"/>
</dbReference>
<evidence type="ECO:0000256" key="4">
    <source>
        <dbReference type="ARBA" id="ARBA00022989"/>
    </source>
</evidence>
<keyword evidence="5" id="KW-0472">Membrane</keyword>
<gene>
    <name evidence="9" type="primary">LOC112494308</name>
</gene>
<comment type="subcellular location">
    <subcellularLocation>
        <location evidence="1">Membrane</location>
    </subcellularLocation>
</comment>
<accession>A0AAJ7W113</accession>
<feature type="domain" description="EGF-like" evidence="7">
    <location>
        <begin position="167"/>
        <end position="203"/>
    </location>
</feature>
<dbReference type="PANTHER" id="PTHR46730:SF1">
    <property type="entry name" value="PLAT DOMAIN-CONTAINING PROTEIN"/>
    <property type="match status" value="1"/>
</dbReference>
<dbReference type="SMART" id="SM00181">
    <property type="entry name" value="EGF"/>
    <property type="match status" value="3"/>
</dbReference>
<protein>
    <submittedName>
        <fullName evidence="9">Sperm receptor for egg jelly-like</fullName>
    </submittedName>
</protein>
<evidence type="ECO:0000256" key="2">
    <source>
        <dbReference type="ARBA" id="ARBA00022692"/>
    </source>
</evidence>
<dbReference type="Gene3D" id="2.10.25.10">
    <property type="entry name" value="Laminin"/>
    <property type="match status" value="2"/>
</dbReference>
<dbReference type="Pfam" id="PF02010">
    <property type="entry name" value="REJ"/>
    <property type="match status" value="1"/>
</dbReference>
<evidence type="ECO:0000256" key="1">
    <source>
        <dbReference type="ARBA" id="ARBA00004370"/>
    </source>
</evidence>
<keyword evidence="4" id="KW-1133">Transmembrane helix</keyword>
<keyword evidence="3" id="KW-0677">Repeat</keyword>
<dbReference type="PROSITE" id="PS00022">
    <property type="entry name" value="EGF_1"/>
    <property type="match status" value="2"/>
</dbReference>
<keyword evidence="6" id="KW-0245">EGF-like domain</keyword>
<dbReference type="KEGG" id="ccin:112494308"/>
<dbReference type="SUPFAM" id="SSF57196">
    <property type="entry name" value="EGF/Laminin"/>
    <property type="match status" value="2"/>
</dbReference>
<organism evidence="8 9">
    <name type="scientific">Cephus cinctus</name>
    <name type="common">Wheat stem sawfly</name>
    <dbReference type="NCBI Taxonomy" id="211228"/>
    <lineage>
        <taxon>Eukaryota</taxon>
        <taxon>Metazoa</taxon>
        <taxon>Ecdysozoa</taxon>
        <taxon>Arthropoda</taxon>
        <taxon>Hexapoda</taxon>
        <taxon>Insecta</taxon>
        <taxon>Pterygota</taxon>
        <taxon>Neoptera</taxon>
        <taxon>Endopterygota</taxon>
        <taxon>Hymenoptera</taxon>
        <taxon>Cephoidea</taxon>
        <taxon>Cephidae</taxon>
        <taxon>Cephus</taxon>
    </lineage>
</organism>
<reference evidence="9" key="1">
    <citation type="submission" date="2025-08" db="UniProtKB">
        <authorList>
            <consortium name="RefSeq"/>
        </authorList>
    </citation>
    <scope>IDENTIFICATION</scope>
</reference>
<proteinExistence type="predicted"/>
<dbReference type="AlphaFoldDB" id="A0AAJ7W113"/>
<evidence type="ECO:0000256" key="5">
    <source>
        <dbReference type="ARBA" id="ARBA00023136"/>
    </source>
</evidence>
<evidence type="ECO:0000313" key="8">
    <source>
        <dbReference type="Proteomes" id="UP000694920"/>
    </source>
</evidence>
<dbReference type="GO" id="GO:0006816">
    <property type="term" value="P:calcium ion transport"/>
    <property type="evidence" value="ECO:0007669"/>
    <property type="project" value="TreeGrafter"/>
</dbReference>
<dbReference type="GO" id="GO:0005261">
    <property type="term" value="F:monoatomic cation channel activity"/>
    <property type="evidence" value="ECO:0007669"/>
    <property type="project" value="TreeGrafter"/>
</dbReference>
<dbReference type="InterPro" id="IPR000742">
    <property type="entry name" value="EGF"/>
</dbReference>
<dbReference type="RefSeq" id="XP_024940549.1">
    <property type="nucleotide sequence ID" value="XM_025084781.1"/>
</dbReference>
<evidence type="ECO:0000256" key="3">
    <source>
        <dbReference type="ARBA" id="ARBA00022737"/>
    </source>
</evidence>
<dbReference type="PANTHER" id="PTHR46730">
    <property type="entry name" value="POLYCYSTIN-1"/>
    <property type="match status" value="1"/>
</dbReference>
<evidence type="ECO:0000313" key="9">
    <source>
        <dbReference type="RefSeq" id="XP_024940549.1"/>
    </source>
</evidence>
<evidence type="ECO:0000256" key="6">
    <source>
        <dbReference type="PROSITE-ProRule" id="PRU00076"/>
    </source>
</evidence>
<dbReference type="CDD" id="cd00054">
    <property type="entry name" value="EGF_CA"/>
    <property type="match status" value="2"/>
</dbReference>
<dbReference type="PROSITE" id="PS01186">
    <property type="entry name" value="EGF_2"/>
    <property type="match status" value="1"/>
</dbReference>
<comment type="caution">
    <text evidence="6">Lacks conserved residue(s) required for the propagation of feature annotation.</text>
</comment>
<keyword evidence="6" id="KW-1015">Disulfide bond</keyword>
<dbReference type="PROSITE" id="PS50026">
    <property type="entry name" value="EGF_3"/>
    <property type="match status" value="2"/>
</dbReference>
<dbReference type="Proteomes" id="UP000694920">
    <property type="component" value="Unplaced"/>
</dbReference>
<sequence>MHDQGIWESAARRKINGNSCKNSGTLLYNNIANRYKCVCEPGYEGANCQLRSHICKEENTTCLKYNKNFDDCVPIQGNGFACYYKNDRKRWCNFKNENSCPPAWTCLDNLIGLKRGYRCLPPGQLKSLTKSEMLNNLWIPQCQNGGRLNECGICVCLESFMGPHCEFINRCKNDPCSDGSTCHSFPGGYVCTCPDHRTGIDCKIIKRRIISTMKEIRLFHHPEQYILIPSTFLYLVHNPGYLPKISIDFSDRQVIEMTQEDFYRIENINDQLINLKFQPIENNDFVAYAINFTHTYSNEGIYNMSFRAWSNNLLIFNSVFPIRVSDPANCTFQLNLKNSAQTPDKATLYHRRDSIDIYASTRVSCPETSLNYHWELFSVPSIFSAPATEFKRTPQNISVHNAEYHASPYTLTHGNYVLVLSVNMVQPISGGLINATTWFQIVKDKIVAHVSGGSFWNVHETEPFEISAFESYHPDLPRETQLNFSWFCSVKKVEHIATDFCGINDFKMISTKPVIHIQDHVLTLGVIYDFMVKVESDTAESSMQNVKIQVVPQDVQLIRINCIQNCKGNMVAINRPLILQALPKIKSKDVELKWDCIRDDQPNLSILRTDDFVVDDDMFIVKARVFRESHRYKITVTAGHTNDTKKDGIATLSFLTVPKFVVGTCTIFPEQGFALFTQFAIMCNNFLSQNAPIVYEAFQYMLPSQEPLLISFNVFPEFSNITLATGLPEMEYITRVVIYATDSTGLMESYVINVTVYPTAAYLGVISEIKLIKTLITSMTSMTTRHIVEADVHAVISNAWTILRAISTMVQRPLNDDDEIFINYHKYVFVEYLSRCKYLNSISMKYAISALKLLIEIRKKHNYQRNNDKVQLILNEILNDPLLHNVSRTDLIDIGVSILSTSHSLIEKSLAEDSFSSHQAYINNLRKYSNLLSHSIVPHESIEIPMAQ</sequence>
<dbReference type="GeneID" id="112494308"/>